<evidence type="ECO:0000313" key="2">
    <source>
        <dbReference type="Proteomes" id="UP000644756"/>
    </source>
</evidence>
<comment type="caution">
    <text evidence="1">The sequence shown here is derived from an EMBL/GenBank/DDBJ whole genome shotgun (WGS) entry which is preliminary data.</text>
</comment>
<keyword evidence="2" id="KW-1185">Reference proteome</keyword>
<dbReference type="InterPro" id="IPR052913">
    <property type="entry name" value="Glycopeptide_resist_protein"/>
</dbReference>
<protein>
    <recommendedName>
        <fullName evidence="3">Peptidoglycan binding domain-containing protein</fullName>
    </recommendedName>
</protein>
<dbReference type="AlphaFoldDB" id="A0A917FY16"/>
<dbReference type="Proteomes" id="UP000644756">
    <property type="component" value="Unassembled WGS sequence"/>
</dbReference>
<gene>
    <name evidence="1" type="primary">yoaR</name>
    <name evidence="1" type="ORF">GCM10010916_32990</name>
</gene>
<dbReference type="RefSeq" id="WP_188532179.1">
    <property type="nucleotide sequence ID" value="NZ_BMGR01000011.1"/>
</dbReference>
<name>A0A917FY16_9BACL</name>
<reference evidence="1" key="1">
    <citation type="journal article" date="2014" name="Int. J. Syst. Evol. Microbiol.">
        <title>Complete genome sequence of Corynebacterium casei LMG S-19264T (=DSM 44701T), isolated from a smear-ripened cheese.</title>
        <authorList>
            <consortium name="US DOE Joint Genome Institute (JGI-PGF)"/>
            <person name="Walter F."/>
            <person name="Albersmeier A."/>
            <person name="Kalinowski J."/>
            <person name="Ruckert C."/>
        </authorList>
    </citation>
    <scope>NUCLEOTIDE SEQUENCE</scope>
    <source>
        <strain evidence="1">CGMCC 1.12987</strain>
    </source>
</reference>
<evidence type="ECO:0000313" key="1">
    <source>
        <dbReference type="EMBL" id="GGG13490.1"/>
    </source>
</evidence>
<reference evidence="1" key="2">
    <citation type="submission" date="2020-09" db="EMBL/GenBank/DDBJ databases">
        <authorList>
            <person name="Sun Q."/>
            <person name="Zhou Y."/>
        </authorList>
    </citation>
    <scope>NUCLEOTIDE SEQUENCE</scope>
    <source>
        <strain evidence="1">CGMCC 1.12987</strain>
    </source>
</reference>
<proteinExistence type="predicted"/>
<dbReference type="PANTHER" id="PTHR35788:SF1">
    <property type="entry name" value="EXPORTED PROTEIN"/>
    <property type="match status" value="1"/>
</dbReference>
<dbReference type="InterPro" id="IPR007391">
    <property type="entry name" value="Vancomycin_resist_VanW"/>
</dbReference>
<evidence type="ECO:0008006" key="3">
    <source>
        <dbReference type="Google" id="ProtNLM"/>
    </source>
</evidence>
<organism evidence="1 2">
    <name type="scientific">Paenibacillus abyssi</name>
    <dbReference type="NCBI Taxonomy" id="1340531"/>
    <lineage>
        <taxon>Bacteria</taxon>
        <taxon>Bacillati</taxon>
        <taxon>Bacillota</taxon>
        <taxon>Bacilli</taxon>
        <taxon>Bacillales</taxon>
        <taxon>Paenibacillaceae</taxon>
        <taxon>Paenibacillus</taxon>
    </lineage>
</organism>
<accession>A0A917FY16</accession>
<dbReference type="Pfam" id="PF04294">
    <property type="entry name" value="VanW"/>
    <property type="match status" value="1"/>
</dbReference>
<dbReference type="EMBL" id="BMGR01000011">
    <property type="protein sequence ID" value="GGG13490.1"/>
    <property type="molecule type" value="Genomic_DNA"/>
</dbReference>
<dbReference type="PANTHER" id="PTHR35788">
    <property type="entry name" value="EXPORTED PROTEIN-RELATED"/>
    <property type="match status" value="1"/>
</dbReference>
<sequence>MKLLWLAGLLLLLPSGNGPDQLIITFQGQAAITVDRDEFTLPGTSMIDLEKLDSLLNLLDKRIYQEPQNAHINGQGQIIPEQLGQRLDRKRFTQRFFNYYFGEGFSVIAVPRETIYPKVDQELLAQIREKPIGQYVTYFNMRNKNRSHNITLAAKAINNVVVFPGETFSFNQVVGKRTKEKGYLQAPVIVRGELSEGIGGGICQVSSTLFNATDRAGLKIVQRYSHSRNVPYVLPGRDATVSWYGPDFVFQNHYNQPILIRAYAAGGRMFVSIYSSDLIEYKPREIPGISGHRLPEEISITALLAEYVS</sequence>